<keyword evidence="2" id="KW-0342">GTP-binding</keyword>
<feature type="domain" description="EngC GTPase" evidence="3">
    <location>
        <begin position="107"/>
        <end position="256"/>
    </location>
</feature>
<comment type="caution">
    <text evidence="4">The sequence shown here is derived from an EMBL/GenBank/DDBJ whole genome shotgun (WGS) entry which is preliminary data.</text>
</comment>
<evidence type="ECO:0000313" key="5">
    <source>
        <dbReference type="Proteomes" id="UP001207742"/>
    </source>
</evidence>
<feature type="binding site" evidence="2">
    <location>
        <position position="287"/>
    </location>
    <ligand>
        <name>Zn(2+)</name>
        <dbReference type="ChEBI" id="CHEBI:29105"/>
    </ligand>
</feature>
<proteinExistence type="inferred from homology"/>
<keyword evidence="2" id="KW-0547">Nucleotide-binding</keyword>
<accession>A0ABT3IH15</accession>
<keyword evidence="5" id="KW-1185">Reference proteome</keyword>
<dbReference type="PROSITE" id="PS50936">
    <property type="entry name" value="ENGC_GTPASE"/>
    <property type="match status" value="1"/>
</dbReference>
<comment type="subcellular location">
    <subcellularLocation>
        <location evidence="2">Cytoplasm</location>
    </subcellularLocation>
</comment>
<dbReference type="Gene3D" id="1.10.40.50">
    <property type="entry name" value="Probable gtpase engc, domain 3"/>
    <property type="match status" value="1"/>
</dbReference>
<evidence type="ECO:0000256" key="2">
    <source>
        <dbReference type="HAMAP-Rule" id="MF_01820"/>
    </source>
</evidence>
<evidence type="ECO:0000313" key="4">
    <source>
        <dbReference type="EMBL" id="MCW3483260.1"/>
    </source>
</evidence>
<dbReference type="PANTHER" id="PTHR32120:SF10">
    <property type="entry name" value="SMALL RIBOSOMAL SUBUNIT BIOGENESIS GTPASE RSGA"/>
    <property type="match status" value="1"/>
</dbReference>
<keyword evidence="2" id="KW-0479">Metal-binding</keyword>
<comment type="similarity">
    <text evidence="2">Belongs to the TRAFAC class YlqF/YawG GTPase family. RsgA subfamily.</text>
</comment>
<dbReference type="Pfam" id="PF03193">
    <property type="entry name" value="RsgA_GTPase"/>
    <property type="match status" value="1"/>
</dbReference>
<name>A0ABT3IH15_9BACT</name>
<keyword evidence="1 2" id="KW-0690">Ribosome biogenesis</keyword>
<keyword evidence="2" id="KW-0699">rRNA-binding</keyword>
<reference evidence="4 5" key="1">
    <citation type="submission" date="2022-10" db="EMBL/GenBank/DDBJ databases">
        <title>Chitinophaga nivalis PC15 sp. nov., isolated from Pyeongchang county, South Korea.</title>
        <authorList>
            <person name="Trinh H.N."/>
        </authorList>
    </citation>
    <scope>NUCLEOTIDE SEQUENCE [LARGE SCALE GENOMIC DNA]</scope>
    <source>
        <strain evidence="4 5">PC14</strain>
    </source>
</reference>
<feature type="binding site" evidence="2">
    <location>
        <begin position="200"/>
        <end position="208"/>
    </location>
    <ligand>
        <name>GTP</name>
        <dbReference type="ChEBI" id="CHEBI:37565"/>
    </ligand>
</feature>
<dbReference type="InterPro" id="IPR027417">
    <property type="entry name" value="P-loop_NTPase"/>
</dbReference>
<feature type="binding site" evidence="2">
    <location>
        <position position="295"/>
    </location>
    <ligand>
        <name>Zn(2+)</name>
        <dbReference type="ChEBI" id="CHEBI:29105"/>
    </ligand>
</feature>
<evidence type="ECO:0000259" key="3">
    <source>
        <dbReference type="PROSITE" id="PS50936"/>
    </source>
</evidence>
<dbReference type="PANTHER" id="PTHR32120">
    <property type="entry name" value="SMALL RIBOSOMAL SUBUNIT BIOGENESIS GTPASE RSGA"/>
    <property type="match status" value="1"/>
</dbReference>
<gene>
    <name evidence="2 4" type="primary">rsgA</name>
    <name evidence="4" type="ORF">OL497_05110</name>
</gene>
<feature type="binding site" evidence="2">
    <location>
        <begin position="147"/>
        <end position="150"/>
    </location>
    <ligand>
        <name>GTP</name>
        <dbReference type="ChEBI" id="CHEBI:37565"/>
    </ligand>
</feature>
<dbReference type="Proteomes" id="UP001207742">
    <property type="component" value="Unassembled WGS sequence"/>
</dbReference>
<dbReference type="EC" id="3.6.1.-" evidence="2"/>
<dbReference type="EMBL" id="JAPDNS010000001">
    <property type="protein sequence ID" value="MCW3483260.1"/>
    <property type="molecule type" value="Genomic_DNA"/>
</dbReference>
<dbReference type="Gene3D" id="3.40.50.300">
    <property type="entry name" value="P-loop containing nucleotide triphosphate hydrolases"/>
    <property type="match status" value="1"/>
</dbReference>
<dbReference type="SUPFAM" id="SSF52540">
    <property type="entry name" value="P-loop containing nucleoside triphosphate hydrolases"/>
    <property type="match status" value="1"/>
</dbReference>
<organism evidence="4 5">
    <name type="scientific">Chitinophaga nivalis</name>
    <dbReference type="NCBI Taxonomy" id="2991709"/>
    <lineage>
        <taxon>Bacteria</taxon>
        <taxon>Pseudomonadati</taxon>
        <taxon>Bacteroidota</taxon>
        <taxon>Chitinophagia</taxon>
        <taxon>Chitinophagales</taxon>
        <taxon>Chitinophagaceae</taxon>
        <taxon>Chitinophaga</taxon>
    </lineage>
</organism>
<feature type="binding site" evidence="2">
    <location>
        <position position="289"/>
    </location>
    <ligand>
        <name>Zn(2+)</name>
        <dbReference type="ChEBI" id="CHEBI:29105"/>
    </ligand>
</feature>
<comment type="cofactor">
    <cofactor evidence="2">
        <name>Zn(2+)</name>
        <dbReference type="ChEBI" id="CHEBI:29105"/>
    </cofactor>
    <text evidence="2">Binds 1 zinc ion per subunit.</text>
</comment>
<keyword evidence="2" id="KW-0694">RNA-binding</keyword>
<comment type="function">
    <text evidence="2">One of several proteins that assist in the late maturation steps of the functional core of the 30S ribosomal subunit. Helps release RbfA from mature subunits. May play a role in the assembly of ribosomal proteins into the subunit. Circularly permuted GTPase that catalyzes slow GTP hydrolysis, GTPase activity is stimulated by the 30S ribosomal subunit.</text>
</comment>
<keyword evidence="2" id="KW-0378">Hydrolase</keyword>
<feature type="binding site" evidence="2">
    <location>
        <position position="282"/>
    </location>
    <ligand>
        <name>Zn(2+)</name>
        <dbReference type="ChEBI" id="CHEBI:29105"/>
    </ligand>
</feature>
<evidence type="ECO:0000256" key="1">
    <source>
        <dbReference type="ARBA" id="ARBA00022517"/>
    </source>
</evidence>
<dbReference type="CDD" id="cd01854">
    <property type="entry name" value="YjeQ_EngC"/>
    <property type="match status" value="1"/>
</dbReference>
<dbReference type="NCBIfam" id="TIGR00157">
    <property type="entry name" value="ribosome small subunit-dependent GTPase A"/>
    <property type="match status" value="1"/>
</dbReference>
<protein>
    <recommendedName>
        <fullName evidence="2">Small ribosomal subunit biogenesis GTPase RsgA</fullName>
        <ecNumber evidence="2">3.6.1.-</ecNumber>
    </recommendedName>
</protein>
<sequence>MSLLHQYGWNSHLENHLSSRSDKTLTPARVTALQGQQYELITTTGIKDAMLAGALLYNNAPHELPKVGDWVLVTLYEEQAIILEVLPRQHVLSRKQPGKSNDIQVIATHVDVALIVQALDHDFNLMRLQRYLQQVKECMIQPVVLLNKQDLVAHPEDYRQQVTALGYECPVLLISAADKNTLTVLTEQYLTAGKTYALLGSSGVGKSTLMNTLLGQTRQQAGGISEITGKGKHTTTTRNLLLLPNGSLLIDSPGMRELGLTIADGDMITSHHPQINELAAYCRFSDCTHHHEPGCGVIAGVESGEIPMLVYQSYLKLYREQAKFQQSIFEKRTAARRFGKMSREANHLRKKNKY</sequence>
<dbReference type="HAMAP" id="MF_01820">
    <property type="entry name" value="GTPase_RsgA"/>
    <property type="match status" value="1"/>
</dbReference>
<comment type="subunit">
    <text evidence="2">Monomer. Associates with 30S ribosomal subunit, binds 16S rRNA.</text>
</comment>
<dbReference type="RefSeq" id="WP_264728417.1">
    <property type="nucleotide sequence ID" value="NZ_JAPDNR010000001.1"/>
</dbReference>
<keyword evidence="2" id="KW-0862">Zinc</keyword>
<keyword evidence="2" id="KW-0963">Cytoplasm</keyword>
<dbReference type="InterPro" id="IPR004881">
    <property type="entry name" value="Ribosome_biogen_GTPase_RsgA"/>
</dbReference>
<dbReference type="InterPro" id="IPR010914">
    <property type="entry name" value="RsgA_GTPase_dom"/>
</dbReference>